<keyword evidence="1" id="KW-1185">Reference proteome</keyword>
<dbReference type="Proteomes" id="UP000887565">
    <property type="component" value="Unplaced"/>
</dbReference>
<dbReference type="AlphaFoldDB" id="A0A915IV34"/>
<evidence type="ECO:0000313" key="2">
    <source>
        <dbReference type="WBParaSite" id="nRc.2.0.1.t17923-RA"/>
    </source>
</evidence>
<accession>A0A915IV34</accession>
<sequence length="73" mass="7957">MTNKDCSTIWSHILGEKEGKDTCGRRSGIQQIAKISQKIYSSPWCHKIVTAASKNSKMGAKPSNQNVMSSVSS</sequence>
<evidence type="ECO:0000313" key="1">
    <source>
        <dbReference type="Proteomes" id="UP000887565"/>
    </source>
</evidence>
<protein>
    <submittedName>
        <fullName evidence="2">Uncharacterized protein</fullName>
    </submittedName>
</protein>
<reference evidence="2" key="1">
    <citation type="submission" date="2022-11" db="UniProtKB">
        <authorList>
            <consortium name="WormBaseParasite"/>
        </authorList>
    </citation>
    <scope>IDENTIFICATION</scope>
</reference>
<organism evidence="1 2">
    <name type="scientific">Romanomermis culicivorax</name>
    <name type="common">Nematode worm</name>
    <dbReference type="NCBI Taxonomy" id="13658"/>
    <lineage>
        <taxon>Eukaryota</taxon>
        <taxon>Metazoa</taxon>
        <taxon>Ecdysozoa</taxon>
        <taxon>Nematoda</taxon>
        <taxon>Enoplea</taxon>
        <taxon>Dorylaimia</taxon>
        <taxon>Mermithida</taxon>
        <taxon>Mermithoidea</taxon>
        <taxon>Mermithidae</taxon>
        <taxon>Romanomermis</taxon>
    </lineage>
</organism>
<dbReference type="WBParaSite" id="nRc.2.0.1.t17923-RA">
    <property type="protein sequence ID" value="nRc.2.0.1.t17923-RA"/>
    <property type="gene ID" value="nRc.2.0.1.g17923"/>
</dbReference>
<name>A0A915IV34_ROMCU</name>
<proteinExistence type="predicted"/>